<accession>A0ABS9XKX0</accession>
<feature type="domain" description="NodB homology" evidence="3">
    <location>
        <begin position="76"/>
        <end position="269"/>
    </location>
</feature>
<dbReference type="Gene3D" id="3.20.20.370">
    <property type="entry name" value="Glycoside hydrolase/deacetylase"/>
    <property type="match status" value="1"/>
</dbReference>
<evidence type="ECO:0000256" key="2">
    <source>
        <dbReference type="ARBA" id="ARBA00022729"/>
    </source>
</evidence>
<evidence type="ECO:0000256" key="1">
    <source>
        <dbReference type="ARBA" id="ARBA00004613"/>
    </source>
</evidence>
<dbReference type="InterPro" id="IPR051398">
    <property type="entry name" value="Polysacch_Deacetylase"/>
</dbReference>
<dbReference type="InterPro" id="IPR002509">
    <property type="entry name" value="NODB_dom"/>
</dbReference>
<sequence length="269" mass="29230">MSRSRASRPRAVGRRGPRVLMYHFFGDVPAEADPAGLFVRPKALAEQLGWLRRHGWRALTLDEYLAALDGAPTPRRSYLLTIDDAHESVLKTAAPLLAAAGVPAVLYVPAGLLGGRVSWSSHTVYGSERLLDAQQVRELARAGVEIGVHGHDHTRLRGLGPADLAPHVTGARDVLAMVTGGVPRTFAYPYGTWDEASRRAVAEAGYLAAFAVARRGGRFAVDRIGVSAGDSLIVFRFKLSLFYRLLSRAAGRAWRLRHAVRRVVARGPT</sequence>
<dbReference type="PROSITE" id="PS51677">
    <property type="entry name" value="NODB"/>
    <property type="match status" value="1"/>
</dbReference>
<dbReference type="CDD" id="cd10918">
    <property type="entry name" value="CE4_NodB_like_5s_6s"/>
    <property type="match status" value="1"/>
</dbReference>
<protein>
    <submittedName>
        <fullName evidence="4">Polysaccharide deacetylase family protein</fullName>
    </submittedName>
</protein>
<dbReference type="InterPro" id="IPR011330">
    <property type="entry name" value="Glyco_hydro/deAcase_b/a-brl"/>
</dbReference>
<dbReference type="PANTHER" id="PTHR34216:SF3">
    <property type="entry name" value="POLY-BETA-1,6-N-ACETYL-D-GLUCOSAMINE N-DEACETYLASE"/>
    <property type="match status" value="1"/>
</dbReference>
<keyword evidence="2" id="KW-0732">Signal</keyword>
<dbReference type="SUPFAM" id="SSF88713">
    <property type="entry name" value="Glycoside hydrolase/deacetylase"/>
    <property type="match status" value="1"/>
</dbReference>
<evidence type="ECO:0000313" key="4">
    <source>
        <dbReference type="EMBL" id="MCI3242728.1"/>
    </source>
</evidence>
<evidence type="ECO:0000313" key="5">
    <source>
        <dbReference type="Proteomes" id="UP001165270"/>
    </source>
</evidence>
<dbReference type="RefSeq" id="WP_016433763.1">
    <property type="nucleotide sequence ID" value="NZ_JALDAX010000009.1"/>
</dbReference>
<dbReference type="Pfam" id="PF01522">
    <property type="entry name" value="Polysacc_deac_1"/>
    <property type="match status" value="1"/>
</dbReference>
<reference evidence="4" key="1">
    <citation type="submission" date="2022-03" db="EMBL/GenBank/DDBJ databases">
        <title>Streptomyces 7R015 and 7R016 isolated from Barleria lupulina in Thailand.</title>
        <authorList>
            <person name="Kanchanasin P."/>
            <person name="Phongsopitanun W."/>
            <person name="Tanasupawat S."/>
        </authorList>
    </citation>
    <scope>NUCLEOTIDE SEQUENCE</scope>
    <source>
        <strain evidence="4">7R016</strain>
    </source>
</reference>
<evidence type="ECO:0000259" key="3">
    <source>
        <dbReference type="PROSITE" id="PS51677"/>
    </source>
</evidence>
<dbReference type="PANTHER" id="PTHR34216">
    <property type="match status" value="1"/>
</dbReference>
<dbReference type="Proteomes" id="UP001165270">
    <property type="component" value="Unassembled WGS sequence"/>
</dbReference>
<proteinExistence type="predicted"/>
<gene>
    <name evidence="4" type="ORF">MQN93_23670</name>
</gene>
<organism evidence="4 5">
    <name type="scientific">Streptomyces spinosisporus</name>
    <dbReference type="NCBI Taxonomy" id="2927582"/>
    <lineage>
        <taxon>Bacteria</taxon>
        <taxon>Bacillati</taxon>
        <taxon>Actinomycetota</taxon>
        <taxon>Actinomycetes</taxon>
        <taxon>Kitasatosporales</taxon>
        <taxon>Streptomycetaceae</taxon>
        <taxon>Streptomyces</taxon>
    </lineage>
</organism>
<dbReference type="EMBL" id="JALDAX010000009">
    <property type="protein sequence ID" value="MCI3242728.1"/>
    <property type="molecule type" value="Genomic_DNA"/>
</dbReference>
<name>A0ABS9XKX0_9ACTN</name>
<keyword evidence="5" id="KW-1185">Reference proteome</keyword>
<comment type="subcellular location">
    <subcellularLocation>
        <location evidence="1">Secreted</location>
    </subcellularLocation>
</comment>
<comment type="caution">
    <text evidence="4">The sequence shown here is derived from an EMBL/GenBank/DDBJ whole genome shotgun (WGS) entry which is preliminary data.</text>
</comment>